<reference evidence="1 2" key="1">
    <citation type="submission" date="2019-06" db="EMBL/GenBank/DDBJ databases">
        <title>Whole genome shotgun sequence of Corynebacterium variabile NBRC 15286.</title>
        <authorList>
            <person name="Hosoyama A."/>
            <person name="Uohara A."/>
            <person name="Ohji S."/>
            <person name="Ichikawa N."/>
        </authorList>
    </citation>
    <scope>NUCLEOTIDE SEQUENCE [LARGE SCALE GENOMIC DNA]</scope>
    <source>
        <strain evidence="1 2">NBRC 15286</strain>
    </source>
</reference>
<dbReference type="GeneID" id="82888921"/>
<evidence type="ECO:0000313" key="2">
    <source>
        <dbReference type="Proteomes" id="UP000319986"/>
    </source>
</evidence>
<dbReference type="Proteomes" id="UP000319986">
    <property type="component" value="Unassembled WGS sequence"/>
</dbReference>
<gene>
    <name evidence="1" type="ORF">CVA01_28520</name>
</gene>
<dbReference type="EMBL" id="BJNT01000029">
    <property type="protein sequence ID" value="GEC87538.1"/>
    <property type="molecule type" value="Genomic_DNA"/>
</dbReference>
<comment type="caution">
    <text evidence="1">The sequence shown here is derived from an EMBL/GenBank/DDBJ whole genome shotgun (WGS) entry which is preliminary data.</text>
</comment>
<name>A0A4Y4C472_9CORY</name>
<protein>
    <submittedName>
        <fullName evidence="1">Uncharacterized protein</fullName>
    </submittedName>
</protein>
<sequence length="78" mass="8387">MAEFIPLIVNGANPNPPLERIQAEADRLGVTHVRSNSGQVEKIFSKLNKASVSLNNGGNGTPRWPWSHVGALGTLAER</sequence>
<dbReference type="RefSeq" id="WP_141331627.1">
    <property type="nucleotide sequence ID" value="NZ_BJNT01000029.1"/>
</dbReference>
<organism evidence="1 2">
    <name type="scientific">Corynebacterium variabile</name>
    <dbReference type="NCBI Taxonomy" id="1727"/>
    <lineage>
        <taxon>Bacteria</taxon>
        <taxon>Bacillati</taxon>
        <taxon>Actinomycetota</taxon>
        <taxon>Actinomycetes</taxon>
        <taxon>Mycobacteriales</taxon>
        <taxon>Corynebacteriaceae</taxon>
        <taxon>Corynebacterium</taxon>
    </lineage>
</organism>
<dbReference type="AlphaFoldDB" id="A0A4Y4C472"/>
<proteinExistence type="predicted"/>
<evidence type="ECO:0000313" key="1">
    <source>
        <dbReference type="EMBL" id="GEC87538.1"/>
    </source>
</evidence>
<accession>A0A4Y4C472</accession>